<gene>
    <name evidence="1" type="ORF">KI659_12890</name>
</gene>
<proteinExistence type="predicted"/>
<comment type="caution">
    <text evidence="1">The sequence shown here is derived from an EMBL/GenBank/DDBJ whole genome shotgun (WGS) entry which is preliminary data.</text>
</comment>
<reference evidence="1 2" key="1">
    <citation type="submission" date="2021-05" db="EMBL/GenBank/DDBJ databases">
        <authorList>
            <person name="Zhang Z.D."/>
            <person name="Osman G."/>
        </authorList>
    </citation>
    <scope>NUCLEOTIDE SEQUENCE [LARGE SCALE GENOMIC DNA]</scope>
    <source>
        <strain evidence="1 2">KCTC 32217</strain>
    </source>
</reference>
<evidence type="ECO:0000313" key="1">
    <source>
        <dbReference type="EMBL" id="MBS9524908.1"/>
    </source>
</evidence>
<dbReference type="Gene3D" id="3.90.1720.10">
    <property type="entry name" value="endopeptidase domain like (from Nostoc punctiforme)"/>
    <property type="match status" value="1"/>
</dbReference>
<sequence>MNKILFISALLISFLSGCQKNYEFTWKEGDILFQDGDCGDFCEAIRKVTNGYDGRDFSHNGLLILENGDWYVIEAISQGVSKTPLFEFLDRHTDEAGQPRVVVGRVIDEYKYLIPTAINVASTLIGKPYDSAFDLNNDAYYCSELIHMSFQKANLGTPIFEIQPMTFKDPDTGETFGIWEKYFQDLGMEIPEGELGLNPGGMSLDPAIRIVHEF</sequence>
<dbReference type="EMBL" id="JAHCMY010000007">
    <property type="protein sequence ID" value="MBS9524908.1"/>
    <property type="molecule type" value="Genomic_DNA"/>
</dbReference>
<dbReference type="InterPro" id="IPR024453">
    <property type="entry name" value="Peptidase_C92"/>
</dbReference>
<organism evidence="1 2">
    <name type="scientific">Litoribacter ruber</name>
    <dbReference type="NCBI Taxonomy" id="702568"/>
    <lineage>
        <taxon>Bacteria</taxon>
        <taxon>Pseudomonadati</taxon>
        <taxon>Bacteroidota</taxon>
        <taxon>Cytophagia</taxon>
        <taxon>Cytophagales</taxon>
        <taxon>Cyclobacteriaceae</taxon>
        <taxon>Litoribacter</taxon>
    </lineage>
</organism>
<evidence type="ECO:0000313" key="2">
    <source>
        <dbReference type="Proteomes" id="UP001319104"/>
    </source>
</evidence>
<name>A0AAP2CHP5_9BACT</name>
<dbReference type="PROSITE" id="PS51257">
    <property type="entry name" value="PROKAR_LIPOPROTEIN"/>
    <property type="match status" value="1"/>
</dbReference>
<dbReference type="InterPro" id="IPR038765">
    <property type="entry name" value="Papain-like_cys_pep_sf"/>
</dbReference>
<dbReference type="Proteomes" id="UP001319104">
    <property type="component" value="Unassembled WGS sequence"/>
</dbReference>
<dbReference type="AlphaFoldDB" id="A0AAP2CHP5"/>
<protein>
    <recommendedName>
        <fullName evidence="3">Permuted papain-like amidase YaeF/Yiix C92 family enzyme</fullName>
    </recommendedName>
</protein>
<dbReference type="RefSeq" id="WP_213945771.1">
    <property type="nucleotide sequence ID" value="NZ_JAHCMY010000007.1"/>
</dbReference>
<evidence type="ECO:0008006" key="3">
    <source>
        <dbReference type="Google" id="ProtNLM"/>
    </source>
</evidence>
<accession>A0AAP2CHP5</accession>
<dbReference type="SUPFAM" id="SSF54001">
    <property type="entry name" value="Cysteine proteinases"/>
    <property type="match status" value="1"/>
</dbReference>
<dbReference type="Pfam" id="PF05708">
    <property type="entry name" value="Peptidase_C92"/>
    <property type="match status" value="1"/>
</dbReference>
<keyword evidence="2" id="KW-1185">Reference proteome</keyword>